<evidence type="ECO:0000313" key="2">
    <source>
        <dbReference type="EMBL" id="BDA80793.1"/>
    </source>
</evidence>
<keyword evidence="1" id="KW-1133">Transmembrane helix</keyword>
<sequence>MEVKFLQDVIIISDQDTYQYIYLAGAVFWIVACFSGLFAFRSLDKKPSIALTLFTFVSFFPFSYLCYDSYKSPNSIFHYAAKIDAKENTVSFGDSREIKDVTIPFSDWKSYTVTSETVSDKNSVRYKDTINLEHKNGFYLPLTTVSVTKSEGFSRYAELNRELRRFSKIFPLPIHTVYGKKHPGVFLKINESKNPESSLPMYVPERKPHLPEIQLPLRWNYIVSPLAWGFFFLFLSFGHLGVLTTYVSYYHQKSVWLGLSILFITYPIAFWIGNANIFGKKDMMMVLEETGSSYKLYSIRKGQPPGLESEVIKDSGVIAKLDLPSKTMGFLKSEIYQKALELAEKKDKGDLSGTFSDLGKIIGEGWKQQNWYLSDLPLEYTTALYFRFFASK</sequence>
<dbReference type="RefSeq" id="WP_135354943.1">
    <property type="nucleotide sequence ID" value="NZ_AP025029.1"/>
</dbReference>
<feature type="transmembrane region" description="Helical" evidence="1">
    <location>
        <begin position="20"/>
        <end position="43"/>
    </location>
</feature>
<feature type="transmembrane region" description="Helical" evidence="1">
    <location>
        <begin position="226"/>
        <end position="249"/>
    </location>
</feature>
<proteinExistence type="predicted"/>
<dbReference type="EMBL" id="AP025029">
    <property type="protein sequence ID" value="BDA80793.1"/>
    <property type="molecule type" value="Genomic_DNA"/>
</dbReference>
<feature type="transmembrane region" description="Helical" evidence="1">
    <location>
        <begin position="49"/>
        <end position="67"/>
    </location>
</feature>
<dbReference type="Proteomes" id="UP000245263">
    <property type="component" value="Chromosome 2"/>
</dbReference>
<dbReference type="PROSITE" id="PS51257">
    <property type="entry name" value="PROKAR_LIPOPROTEIN"/>
    <property type="match status" value="1"/>
</dbReference>
<reference evidence="2 3" key="1">
    <citation type="submission" date="2021-08" db="EMBL/GenBank/DDBJ databases">
        <title>Complete genome sequence of Leptospira kobayashii strain E30.</title>
        <authorList>
            <person name="Nakao R."/>
            <person name="Nakamura S."/>
            <person name="Masuzawa T."/>
            <person name="Koizumi N."/>
        </authorList>
    </citation>
    <scope>NUCLEOTIDE SEQUENCE [LARGE SCALE GENOMIC DNA]</scope>
    <source>
        <strain evidence="2 3">E30</strain>
    </source>
</reference>
<keyword evidence="3" id="KW-1185">Reference proteome</keyword>
<name>A0ABM7UNR5_9LEPT</name>
<keyword evidence="1" id="KW-0812">Transmembrane</keyword>
<accession>A0ABM7UNR5</accession>
<evidence type="ECO:0000256" key="1">
    <source>
        <dbReference type="SAM" id="Phobius"/>
    </source>
</evidence>
<evidence type="ECO:0000313" key="3">
    <source>
        <dbReference type="Proteomes" id="UP000245263"/>
    </source>
</evidence>
<keyword evidence="1" id="KW-0472">Membrane</keyword>
<organism evidence="2 3">
    <name type="scientific">Leptospira kobayashii</name>
    <dbReference type="NCBI Taxonomy" id="1917830"/>
    <lineage>
        <taxon>Bacteria</taxon>
        <taxon>Pseudomonadati</taxon>
        <taxon>Spirochaetota</taxon>
        <taxon>Spirochaetia</taxon>
        <taxon>Leptospirales</taxon>
        <taxon>Leptospiraceae</taxon>
        <taxon>Leptospira</taxon>
    </lineage>
</organism>
<feature type="transmembrane region" description="Helical" evidence="1">
    <location>
        <begin position="255"/>
        <end position="275"/>
    </location>
</feature>
<protein>
    <submittedName>
        <fullName evidence="2">Uncharacterized protein</fullName>
    </submittedName>
</protein>
<gene>
    <name evidence="2" type="ORF">LPTSP3_g37230</name>
</gene>